<keyword evidence="5 6" id="KW-0949">S-adenosyl-L-methionine</keyword>
<organism evidence="8 9">
    <name type="scientific">Candidatus Aphodocola excrementigallinarum</name>
    <dbReference type="NCBI Taxonomy" id="2840670"/>
    <lineage>
        <taxon>Bacteria</taxon>
        <taxon>Bacillati</taxon>
        <taxon>Bacillota</taxon>
        <taxon>Bacilli</taxon>
        <taxon>Candidatus Aphodocola</taxon>
    </lineage>
</organism>
<evidence type="ECO:0000256" key="4">
    <source>
        <dbReference type="ARBA" id="ARBA00022679"/>
    </source>
</evidence>
<dbReference type="InterPro" id="IPR035996">
    <property type="entry name" value="4pyrrol_Methylase_sf"/>
</dbReference>
<evidence type="ECO:0000313" key="8">
    <source>
        <dbReference type="EMBL" id="HIU40277.1"/>
    </source>
</evidence>
<protein>
    <recommendedName>
        <fullName evidence="6">Ribosomal RNA small subunit methyltransferase I</fullName>
        <ecNumber evidence="6">2.1.1.198</ecNumber>
    </recommendedName>
    <alternativeName>
        <fullName evidence="6">16S rRNA 2'-O-ribose C1402 methyltransferase</fullName>
    </alternativeName>
    <alternativeName>
        <fullName evidence="6">rRNA (cytidine-2'-O-)-methyltransferase RsmI</fullName>
    </alternativeName>
</protein>
<keyword evidence="1 6" id="KW-0963">Cytoplasm</keyword>
<proteinExistence type="inferred from homology"/>
<comment type="function">
    <text evidence="6">Catalyzes the 2'-O-methylation of the ribose of cytidine 1402 (C1402) in 16S rRNA.</text>
</comment>
<reference evidence="8" key="2">
    <citation type="journal article" date="2021" name="PeerJ">
        <title>Extensive microbial diversity within the chicken gut microbiome revealed by metagenomics and culture.</title>
        <authorList>
            <person name="Gilroy R."/>
            <person name="Ravi A."/>
            <person name="Getino M."/>
            <person name="Pursley I."/>
            <person name="Horton D.L."/>
            <person name="Alikhan N.F."/>
            <person name="Baker D."/>
            <person name="Gharbi K."/>
            <person name="Hall N."/>
            <person name="Watson M."/>
            <person name="Adriaenssens E.M."/>
            <person name="Foster-Nyarko E."/>
            <person name="Jarju S."/>
            <person name="Secka A."/>
            <person name="Antonio M."/>
            <person name="Oren A."/>
            <person name="Chaudhuri R.R."/>
            <person name="La Ragione R."/>
            <person name="Hildebrand F."/>
            <person name="Pallen M.J."/>
        </authorList>
    </citation>
    <scope>NUCLEOTIDE SEQUENCE</scope>
    <source>
        <strain evidence="8">CHK193-30670</strain>
    </source>
</reference>
<dbReference type="PANTHER" id="PTHR46111">
    <property type="entry name" value="RIBOSOMAL RNA SMALL SUBUNIT METHYLTRANSFERASE I"/>
    <property type="match status" value="1"/>
</dbReference>
<comment type="catalytic activity">
    <reaction evidence="6">
        <text>cytidine(1402) in 16S rRNA + S-adenosyl-L-methionine = 2'-O-methylcytidine(1402) in 16S rRNA + S-adenosyl-L-homocysteine + H(+)</text>
        <dbReference type="Rhea" id="RHEA:42924"/>
        <dbReference type="Rhea" id="RHEA-COMP:10285"/>
        <dbReference type="Rhea" id="RHEA-COMP:10286"/>
        <dbReference type="ChEBI" id="CHEBI:15378"/>
        <dbReference type="ChEBI" id="CHEBI:57856"/>
        <dbReference type="ChEBI" id="CHEBI:59789"/>
        <dbReference type="ChEBI" id="CHEBI:74495"/>
        <dbReference type="ChEBI" id="CHEBI:82748"/>
        <dbReference type="EC" id="2.1.1.198"/>
    </reaction>
</comment>
<evidence type="ECO:0000259" key="7">
    <source>
        <dbReference type="Pfam" id="PF00590"/>
    </source>
</evidence>
<comment type="caution">
    <text evidence="8">The sequence shown here is derived from an EMBL/GenBank/DDBJ whole genome shotgun (WGS) entry which is preliminary data.</text>
</comment>
<evidence type="ECO:0000313" key="9">
    <source>
        <dbReference type="Proteomes" id="UP000824074"/>
    </source>
</evidence>
<dbReference type="NCBIfam" id="TIGR00096">
    <property type="entry name" value="16S rRNA (cytidine(1402)-2'-O)-methyltransferase"/>
    <property type="match status" value="1"/>
</dbReference>
<dbReference type="Pfam" id="PF00590">
    <property type="entry name" value="TP_methylase"/>
    <property type="match status" value="1"/>
</dbReference>
<dbReference type="SUPFAM" id="SSF53790">
    <property type="entry name" value="Tetrapyrrole methylase"/>
    <property type="match status" value="1"/>
</dbReference>
<evidence type="ECO:0000256" key="6">
    <source>
        <dbReference type="HAMAP-Rule" id="MF_01877"/>
    </source>
</evidence>
<name>A0A9D1IN17_9FIRM</name>
<gene>
    <name evidence="6 8" type="primary">rsmI</name>
    <name evidence="8" type="ORF">IAB68_03165</name>
</gene>
<comment type="similarity">
    <text evidence="6">Belongs to the methyltransferase superfamily. RsmI family.</text>
</comment>
<dbReference type="InterPro" id="IPR014776">
    <property type="entry name" value="4pyrrole_Mease_sub2"/>
</dbReference>
<dbReference type="PROSITE" id="PS01296">
    <property type="entry name" value="RSMI"/>
    <property type="match status" value="1"/>
</dbReference>
<dbReference type="GO" id="GO:0005737">
    <property type="term" value="C:cytoplasm"/>
    <property type="evidence" value="ECO:0007669"/>
    <property type="project" value="UniProtKB-SubCell"/>
</dbReference>
<keyword evidence="4 6" id="KW-0808">Transferase</keyword>
<dbReference type="Gene3D" id="3.30.950.10">
    <property type="entry name" value="Methyltransferase, Cobalt-precorrin-4 Transmethylase, Domain 2"/>
    <property type="match status" value="1"/>
</dbReference>
<evidence type="ECO:0000256" key="5">
    <source>
        <dbReference type="ARBA" id="ARBA00022691"/>
    </source>
</evidence>
<keyword evidence="2 6" id="KW-0698">rRNA processing</keyword>
<dbReference type="EMBL" id="DVMT01000031">
    <property type="protein sequence ID" value="HIU40277.1"/>
    <property type="molecule type" value="Genomic_DNA"/>
</dbReference>
<evidence type="ECO:0000256" key="1">
    <source>
        <dbReference type="ARBA" id="ARBA00022490"/>
    </source>
</evidence>
<dbReference type="CDD" id="cd11648">
    <property type="entry name" value="RsmI"/>
    <property type="match status" value="1"/>
</dbReference>
<evidence type="ECO:0000256" key="2">
    <source>
        <dbReference type="ARBA" id="ARBA00022552"/>
    </source>
</evidence>
<dbReference type="InterPro" id="IPR000878">
    <property type="entry name" value="4pyrrol_Mease"/>
</dbReference>
<keyword evidence="3 6" id="KW-0489">Methyltransferase</keyword>
<dbReference type="Proteomes" id="UP000824074">
    <property type="component" value="Unassembled WGS sequence"/>
</dbReference>
<dbReference type="GO" id="GO:0070677">
    <property type="term" value="F:rRNA (cytosine-2'-O-)-methyltransferase activity"/>
    <property type="evidence" value="ECO:0007669"/>
    <property type="project" value="UniProtKB-UniRule"/>
</dbReference>
<dbReference type="PANTHER" id="PTHR46111:SF1">
    <property type="entry name" value="RIBOSOMAL RNA SMALL SUBUNIT METHYLTRANSFERASE I"/>
    <property type="match status" value="1"/>
</dbReference>
<sequence>MGTLFVVATPIGNLSDFSLRGIETLKTCDYILAEDTRQTIKLLNHFEIKNKMVSYHKFNEEKKSASVIEDLKSGKNIALVSDAGTPCISDPGYILVKHARENNIKVASVPGCSALIAALSAGGLDTSTFTFYGFVPTENKPRKELFESIKHSNIKTKVVYESPKRIIKLLKELKDEMPGCVICVASEITKVHESYEYGKIEDVYEKMKDNPDSLKGEYVILIQNEKEDEKESAISIEAMLVDIIIKEKCSIKDAIKILNEKQKDISKKDIYNASLNLKEILK</sequence>
<comment type="subcellular location">
    <subcellularLocation>
        <location evidence="6">Cytoplasm</location>
    </subcellularLocation>
</comment>
<reference evidence="8" key="1">
    <citation type="submission" date="2020-10" db="EMBL/GenBank/DDBJ databases">
        <authorList>
            <person name="Gilroy R."/>
        </authorList>
    </citation>
    <scope>NUCLEOTIDE SEQUENCE</scope>
    <source>
        <strain evidence="8">CHK193-30670</strain>
    </source>
</reference>
<dbReference type="Gene3D" id="3.40.1010.10">
    <property type="entry name" value="Cobalt-precorrin-4 Transmethylase, Domain 1"/>
    <property type="match status" value="1"/>
</dbReference>
<evidence type="ECO:0000256" key="3">
    <source>
        <dbReference type="ARBA" id="ARBA00022603"/>
    </source>
</evidence>
<accession>A0A9D1IN17</accession>
<dbReference type="AlphaFoldDB" id="A0A9D1IN17"/>
<dbReference type="InterPro" id="IPR014777">
    <property type="entry name" value="4pyrrole_Mease_sub1"/>
</dbReference>
<dbReference type="HAMAP" id="MF_01877">
    <property type="entry name" value="16SrRNA_methyltr_I"/>
    <property type="match status" value="1"/>
</dbReference>
<dbReference type="InterPro" id="IPR008189">
    <property type="entry name" value="rRNA_ssu_MeTfrase_I"/>
</dbReference>
<dbReference type="InterPro" id="IPR018063">
    <property type="entry name" value="SAM_MeTrfase_RsmI_CS"/>
</dbReference>
<dbReference type="FunFam" id="3.40.1010.10:FF:000007">
    <property type="entry name" value="Ribosomal RNA small subunit methyltransferase I"/>
    <property type="match status" value="1"/>
</dbReference>
<feature type="domain" description="Tetrapyrrole methylase" evidence="7">
    <location>
        <begin position="3"/>
        <end position="202"/>
    </location>
</feature>
<dbReference type="PIRSF" id="PIRSF005917">
    <property type="entry name" value="MTase_YraL"/>
    <property type="match status" value="1"/>
</dbReference>
<dbReference type="EC" id="2.1.1.198" evidence="6"/>